<dbReference type="AlphaFoldDB" id="A0A2T7PHA6"/>
<dbReference type="OrthoDB" id="6129702at2759"/>
<dbReference type="Proteomes" id="UP000245119">
    <property type="component" value="Linkage Group LG4"/>
</dbReference>
<comment type="caution">
    <text evidence="1">The sequence shown here is derived from an EMBL/GenBank/DDBJ whole genome shotgun (WGS) entry which is preliminary data.</text>
</comment>
<dbReference type="EMBL" id="PZQS01000004">
    <property type="protein sequence ID" value="PVD32802.1"/>
    <property type="molecule type" value="Genomic_DNA"/>
</dbReference>
<keyword evidence="2" id="KW-1185">Reference proteome</keyword>
<protein>
    <submittedName>
        <fullName evidence="1">Uncharacterized protein</fullName>
    </submittedName>
</protein>
<proteinExistence type="predicted"/>
<reference evidence="1 2" key="1">
    <citation type="submission" date="2018-04" db="EMBL/GenBank/DDBJ databases">
        <title>The genome of golden apple snail Pomacea canaliculata provides insight into stress tolerance and invasive adaptation.</title>
        <authorList>
            <person name="Liu C."/>
            <person name="Liu B."/>
            <person name="Ren Y."/>
            <person name="Zhang Y."/>
            <person name="Wang H."/>
            <person name="Li S."/>
            <person name="Jiang F."/>
            <person name="Yin L."/>
            <person name="Zhang G."/>
            <person name="Qian W."/>
            <person name="Fan W."/>
        </authorList>
    </citation>
    <scope>NUCLEOTIDE SEQUENCE [LARGE SCALE GENOMIC DNA]</scope>
    <source>
        <strain evidence="1">SZHN2017</strain>
        <tissue evidence="1">Muscle</tissue>
    </source>
</reference>
<evidence type="ECO:0000313" key="1">
    <source>
        <dbReference type="EMBL" id="PVD32802.1"/>
    </source>
</evidence>
<gene>
    <name evidence="1" type="ORF">C0Q70_08248</name>
</gene>
<evidence type="ECO:0000313" key="2">
    <source>
        <dbReference type="Proteomes" id="UP000245119"/>
    </source>
</evidence>
<organism evidence="1 2">
    <name type="scientific">Pomacea canaliculata</name>
    <name type="common">Golden apple snail</name>
    <dbReference type="NCBI Taxonomy" id="400727"/>
    <lineage>
        <taxon>Eukaryota</taxon>
        <taxon>Metazoa</taxon>
        <taxon>Spiralia</taxon>
        <taxon>Lophotrochozoa</taxon>
        <taxon>Mollusca</taxon>
        <taxon>Gastropoda</taxon>
        <taxon>Caenogastropoda</taxon>
        <taxon>Architaenioglossa</taxon>
        <taxon>Ampullarioidea</taxon>
        <taxon>Ampullariidae</taxon>
        <taxon>Pomacea</taxon>
    </lineage>
</organism>
<name>A0A2T7PHA6_POMCA</name>
<sequence length="72" mass="8181">MDIPQAVEVFVVIGDIYHHLKRKIGFTWEGQILTSSHSGMAKVIARFQAGKDQSVFSPMLEYKILEDTETEI</sequence>
<accession>A0A2T7PHA6</accession>